<reference evidence="2 3" key="1">
    <citation type="submission" date="2018-10" db="EMBL/GenBank/DDBJ databases">
        <title>Draft genome sequence of Bacillus salarius IM0101, isolated from a hypersaline soil in Inner Mongolia, China.</title>
        <authorList>
            <person name="Yamprayoonswat W."/>
            <person name="Boonvisut S."/>
            <person name="Jumpathong W."/>
            <person name="Sittihan S."/>
            <person name="Ruangsuj P."/>
            <person name="Wanthongcharoen S."/>
            <person name="Thongpramul N."/>
            <person name="Pimmason S."/>
            <person name="Yu B."/>
            <person name="Yasawong M."/>
        </authorList>
    </citation>
    <scope>NUCLEOTIDE SEQUENCE [LARGE SCALE GENOMIC DNA]</scope>
    <source>
        <strain evidence="2 3">IM0101</strain>
    </source>
</reference>
<protein>
    <submittedName>
        <fullName evidence="2">Uncharacterized protein</fullName>
    </submittedName>
</protein>
<feature type="transmembrane region" description="Helical" evidence="1">
    <location>
        <begin position="52"/>
        <end position="70"/>
    </location>
</feature>
<evidence type="ECO:0000256" key="1">
    <source>
        <dbReference type="SAM" id="Phobius"/>
    </source>
</evidence>
<sequence>MVFIMMGAGAILGYFVLYIIPLEINRRLRIQLITAAFMIALLVYLIQEIYFWSLGLIVLAALLLLFSIIFGKQMEYADTVAEESEKIEKIDEAVEIKQQKNYGQAREMLESPAYSVSADNRYLTAADELNVDNNDAGDFISKKDDMLYTSSFVEEESTTDNGELDFFQHRSFLIEKDEQSQEEIDMEELEEDEAEDLVVQQNNTLASDEINKTDISDKRLRLLEELDDEYAINESNW</sequence>
<name>A0A3R9P3W4_9BACI</name>
<keyword evidence="1" id="KW-0472">Membrane</keyword>
<dbReference type="AlphaFoldDB" id="A0A3R9P3W4"/>
<proteinExistence type="predicted"/>
<comment type="caution">
    <text evidence="2">The sequence shown here is derived from an EMBL/GenBank/DDBJ whole genome shotgun (WGS) entry which is preliminary data.</text>
</comment>
<feature type="transmembrane region" description="Helical" evidence="1">
    <location>
        <begin position="29"/>
        <end position="46"/>
    </location>
</feature>
<accession>A0A3R9P3W4</accession>
<feature type="transmembrane region" description="Helical" evidence="1">
    <location>
        <begin position="6"/>
        <end position="22"/>
    </location>
</feature>
<keyword evidence="1" id="KW-1133">Transmembrane helix</keyword>
<keyword evidence="3" id="KW-1185">Reference proteome</keyword>
<evidence type="ECO:0000313" key="2">
    <source>
        <dbReference type="EMBL" id="RSL32260.1"/>
    </source>
</evidence>
<dbReference type="Proteomes" id="UP000275076">
    <property type="component" value="Unassembled WGS sequence"/>
</dbReference>
<dbReference type="RefSeq" id="WP_125557036.1">
    <property type="nucleotide sequence ID" value="NZ_RBVX01000016.1"/>
</dbReference>
<keyword evidence="1" id="KW-0812">Transmembrane</keyword>
<evidence type="ECO:0000313" key="3">
    <source>
        <dbReference type="Proteomes" id="UP000275076"/>
    </source>
</evidence>
<organism evidence="2 3">
    <name type="scientific">Salibacterium salarium</name>
    <dbReference type="NCBI Taxonomy" id="284579"/>
    <lineage>
        <taxon>Bacteria</taxon>
        <taxon>Bacillati</taxon>
        <taxon>Bacillota</taxon>
        <taxon>Bacilli</taxon>
        <taxon>Bacillales</taxon>
        <taxon>Bacillaceae</taxon>
    </lineage>
</organism>
<dbReference type="EMBL" id="RBVX01000016">
    <property type="protein sequence ID" value="RSL32260.1"/>
    <property type="molecule type" value="Genomic_DNA"/>
</dbReference>
<gene>
    <name evidence="2" type="ORF">D7Z54_16550</name>
</gene>